<comment type="caution">
    <text evidence="2">The sequence shown here is derived from an EMBL/GenBank/DDBJ whole genome shotgun (WGS) entry which is preliminary data.</text>
</comment>
<gene>
    <name evidence="2" type="ORF">SUNI508_01152</name>
</gene>
<feature type="domain" description="Protein kinase" evidence="1">
    <location>
        <begin position="202"/>
        <end position="530"/>
    </location>
</feature>
<reference evidence="2 3" key="1">
    <citation type="journal article" date="2024" name="J. Plant Pathol.">
        <title>Sequence and assembly of the genome of Seiridium unicorne, isolate CBS 538.82, causal agent of cypress canker disease.</title>
        <authorList>
            <person name="Scali E."/>
            <person name="Rocca G.D."/>
            <person name="Danti R."/>
            <person name="Garbelotto M."/>
            <person name="Barberini S."/>
            <person name="Baroncelli R."/>
            <person name="Emiliani G."/>
        </authorList>
    </citation>
    <scope>NUCLEOTIDE SEQUENCE [LARGE SCALE GENOMIC DNA]</scope>
    <source>
        <strain evidence="2 3">BM-138-508</strain>
    </source>
</reference>
<sequence length="865" mass="98620">MSDFEGPEAARLFIKYVEENGCNNTELRDRIVSGTKRDQDAQMTGDAKKDLLPTKEKLERVLGNSDGTVLSLLCCPCTLCDHDNDDFRNLVQGAKILHDTQKRQELAILILSGCLFALGDLCKQSNFDVVKFAAQVNMSWTQHSTDSCFLRIAPIPSQCPHRFLDQNRVLFSSIRDTCVDCRKRAFQCAALESSTVVNIPNLERTPVIYDHSSQNVPFIMECPQDRLNLRRTPQFFTSRIDPSCCDDKQLREQVLFRKVFKYPHETVDLIAQAEKEARIAMHLARREPTSFVEVYFALTYKDRHHTYVEIVFPLYDRNLSHEFDIQELRRRSTSELECLLDNPLWTACLDVVNAVSIMHEAVEGGDVKCSGHFDVKPDNIVVKDDENGTKKLFLIDFGQAAAQQAGTNYYQPPEVTWPRPNANPLEAKYDVWSMACVLLEVLIFIDLGLDKLQLFRARVKGNDETNFAFWQGTSPQEIVLRPAVTDRLKTFEDQGDRRVQAVIRQLRAMLSIFPEQRPTMRSCLGDFTRLNLNPEDLGLATQDWMNCGLEEWKTSYGTSRMARPNPGDLYFYRDKPSQIHRGGVEYVTLHIESLMRDSQPLKAVSFVPRAFFHFSTRPGHTFACHFDNFHKGFTFYFSLLHEFLAFMSLLTYQRIIPGIAADPAASEVGFKVDECLIKERGMFRDSTRRFKGGTAQIWRQLSQGVYDHWVKRPESLGTTAGDAGLPGGMRTASSTAVASIRNPTNVWKMVLWTQDAKTNERVCVVIDIGAKTWRLDDPSGRAPRCFKIKPHHGHADFRGAIFTPSTPEEDGNVVEDRYPGFPISPSRLQAEMQLRLTQATIDFLDPDHRKQILQILRQNNFNLAG</sequence>
<dbReference type="Pfam" id="PF00069">
    <property type="entry name" value="Pkinase"/>
    <property type="match status" value="1"/>
</dbReference>
<protein>
    <recommendedName>
        <fullName evidence="1">Protein kinase domain-containing protein</fullName>
    </recommendedName>
</protein>
<evidence type="ECO:0000259" key="1">
    <source>
        <dbReference type="PROSITE" id="PS50011"/>
    </source>
</evidence>
<dbReference type="Gene3D" id="1.10.510.10">
    <property type="entry name" value="Transferase(Phosphotransferase) domain 1"/>
    <property type="match status" value="1"/>
</dbReference>
<accession>A0ABR2UY23</accession>
<dbReference type="Proteomes" id="UP001408356">
    <property type="component" value="Unassembled WGS sequence"/>
</dbReference>
<dbReference type="InterPro" id="IPR011009">
    <property type="entry name" value="Kinase-like_dom_sf"/>
</dbReference>
<dbReference type="InterPro" id="IPR000719">
    <property type="entry name" value="Prot_kinase_dom"/>
</dbReference>
<name>A0ABR2UY23_9PEZI</name>
<dbReference type="PANTHER" id="PTHR44167">
    <property type="entry name" value="OVARIAN-SPECIFIC SERINE/THREONINE-PROTEIN KINASE LOK-RELATED"/>
    <property type="match status" value="1"/>
</dbReference>
<dbReference type="SMART" id="SM00220">
    <property type="entry name" value="S_TKc"/>
    <property type="match status" value="1"/>
</dbReference>
<keyword evidence="3" id="KW-1185">Reference proteome</keyword>
<dbReference type="PROSITE" id="PS50011">
    <property type="entry name" value="PROTEIN_KINASE_DOM"/>
    <property type="match status" value="1"/>
</dbReference>
<evidence type="ECO:0000313" key="3">
    <source>
        <dbReference type="Proteomes" id="UP001408356"/>
    </source>
</evidence>
<dbReference type="PANTHER" id="PTHR44167:SF24">
    <property type="entry name" value="SERINE_THREONINE-PROTEIN KINASE CHK2"/>
    <property type="match status" value="1"/>
</dbReference>
<dbReference type="SUPFAM" id="SSF56112">
    <property type="entry name" value="Protein kinase-like (PK-like)"/>
    <property type="match status" value="1"/>
</dbReference>
<proteinExistence type="predicted"/>
<organism evidence="2 3">
    <name type="scientific">Seiridium unicorne</name>
    <dbReference type="NCBI Taxonomy" id="138068"/>
    <lineage>
        <taxon>Eukaryota</taxon>
        <taxon>Fungi</taxon>
        <taxon>Dikarya</taxon>
        <taxon>Ascomycota</taxon>
        <taxon>Pezizomycotina</taxon>
        <taxon>Sordariomycetes</taxon>
        <taxon>Xylariomycetidae</taxon>
        <taxon>Amphisphaeriales</taxon>
        <taxon>Sporocadaceae</taxon>
        <taxon>Seiridium</taxon>
    </lineage>
</organism>
<dbReference type="EMBL" id="JARVKF010000330">
    <property type="protein sequence ID" value="KAK9419175.1"/>
    <property type="molecule type" value="Genomic_DNA"/>
</dbReference>
<evidence type="ECO:0000313" key="2">
    <source>
        <dbReference type="EMBL" id="KAK9419175.1"/>
    </source>
</evidence>